<name>A0AAV9GHU9_9PEZI</name>
<evidence type="ECO:0000256" key="1">
    <source>
        <dbReference type="SAM" id="MobiDB-lite"/>
    </source>
</evidence>
<sequence length="655" mass="71907">MRFLFLLRYFRQEWIFIILTTVLLLLTALQANGSVLTKNLPLVSHSRSYSIFFLRVISELAGLSLAATLAVTLEQVKWAIVAMGSGDELTEECRSKRLVEFLALDIGTTIPGLFQLLISPSVSSPKARMWSLGRLVAMLVVPVTGVLIMSRVEVTPVFVSVKDSVSGFGAHAMIVGAAREYAGFTDIILGSKFGSFVQSPSRSVDLTPEDIRSRICGLNAIKDQDSSDCNREYFIPGEAVFTMPEAMMDSANPEADILLAENHRGHNLRYESGDPNVSFDLQKHCVLHTGRYWGFTIGGFLLCILNTTPNTVQAKLVKCPEVQVLAQTCLTNTTWQTEDSWTLAMTSYYRTATVAYSRLNATIVSYQFTPPLTPIPAPVSASDMLAVYASLLNDTTTWKHPPNSTAPLAPFSASSLNTVLYLTLPDFNMENAKNPMVASNMFATFQSILALPLYYSQSGMLRRLIPARFGGNFVNLGVDQFLSPLPERTTTVRLAYQEFETVAEKGTLTAYVAIGGAAIAFCVVVQGALWWVMLTKGVVGRLDLTSFGAVDLFRFCVMESMEVVARRGEKGGVFGEWMEGFGGDRRKEASEARLKGLEEGRSGRGLGYGSEAALVEVSPVSSYHEDWPMSPQSDANKSEEMLSEPQPVHHWGIAM</sequence>
<evidence type="ECO:0000313" key="4">
    <source>
        <dbReference type="Proteomes" id="UP001321760"/>
    </source>
</evidence>
<gene>
    <name evidence="3" type="ORF">QBC34DRAFT_382270</name>
</gene>
<feature type="region of interest" description="Disordered" evidence="1">
    <location>
        <begin position="623"/>
        <end position="655"/>
    </location>
</feature>
<keyword evidence="2" id="KW-0472">Membrane</keyword>
<feature type="transmembrane region" description="Helical" evidence="2">
    <location>
        <begin position="508"/>
        <end position="532"/>
    </location>
</feature>
<reference evidence="3" key="1">
    <citation type="journal article" date="2023" name="Mol. Phylogenet. Evol.">
        <title>Genome-scale phylogeny and comparative genomics of the fungal order Sordariales.</title>
        <authorList>
            <person name="Hensen N."/>
            <person name="Bonometti L."/>
            <person name="Westerberg I."/>
            <person name="Brannstrom I.O."/>
            <person name="Guillou S."/>
            <person name="Cros-Aarteil S."/>
            <person name="Calhoun S."/>
            <person name="Haridas S."/>
            <person name="Kuo A."/>
            <person name="Mondo S."/>
            <person name="Pangilinan J."/>
            <person name="Riley R."/>
            <person name="LaButti K."/>
            <person name="Andreopoulos B."/>
            <person name="Lipzen A."/>
            <person name="Chen C."/>
            <person name="Yan M."/>
            <person name="Daum C."/>
            <person name="Ng V."/>
            <person name="Clum A."/>
            <person name="Steindorff A."/>
            <person name="Ohm R.A."/>
            <person name="Martin F."/>
            <person name="Silar P."/>
            <person name="Natvig D.O."/>
            <person name="Lalanne C."/>
            <person name="Gautier V."/>
            <person name="Ament-Velasquez S.L."/>
            <person name="Kruys A."/>
            <person name="Hutchinson M.I."/>
            <person name="Powell A.J."/>
            <person name="Barry K."/>
            <person name="Miller A.N."/>
            <person name="Grigoriev I.V."/>
            <person name="Debuchy R."/>
            <person name="Gladieux P."/>
            <person name="Hiltunen Thoren M."/>
            <person name="Johannesson H."/>
        </authorList>
    </citation>
    <scope>NUCLEOTIDE SEQUENCE</scope>
    <source>
        <strain evidence="3">PSN243</strain>
    </source>
</reference>
<organism evidence="3 4">
    <name type="scientific">Podospora aff. communis PSN243</name>
    <dbReference type="NCBI Taxonomy" id="3040156"/>
    <lineage>
        <taxon>Eukaryota</taxon>
        <taxon>Fungi</taxon>
        <taxon>Dikarya</taxon>
        <taxon>Ascomycota</taxon>
        <taxon>Pezizomycotina</taxon>
        <taxon>Sordariomycetes</taxon>
        <taxon>Sordariomycetidae</taxon>
        <taxon>Sordariales</taxon>
        <taxon>Podosporaceae</taxon>
        <taxon>Podospora</taxon>
    </lineage>
</organism>
<dbReference type="Proteomes" id="UP001321760">
    <property type="component" value="Unassembled WGS sequence"/>
</dbReference>
<reference evidence="3" key="2">
    <citation type="submission" date="2023-05" db="EMBL/GenBank/DDBJ databases">
        <authorList>
            <consortium name="Lawrence Berkeley National Laboratory"/>
            <person name="Steindorff A."/>
            <person name="Hensen N."/>
            <person name="Bonometti L."/>
            <person name="Westerberg I."/>
            <person name="Brannstrom I.O."/>
            <person name="Guillou S."/>
            <person name="Cros-Aarteil S."/>
            <person name="Calhoun S."/>
            <person name="Haridas S."/>
            <person name="Kuo A."/>
            <person name="Mondo S."/>
            <person name="Pangilinan J."/>
            <person name="Riley R."/>
            <person name="Labutti K."/>
            <person name="Andreopoulos B."/>
            <person name="Lipzen A."/>
            <person name="Chen C."/>
            <person name="Yanf M."/>
            <person name="Daum C."/>
            <person name="Ng V."/>
            <person name="Clum A."/>
            <person name="Ohm R."/>
            <person name="Martin F."/>
            <person name="Silar P."/>
            <person name="Natvig D."/>
            <person name="Lalanne C."/>
            <person name="Gautier V."/>
            <person name="Ament-Velasquez S.L."/>
            <person name="Kruys A."/>
            <person name="Hutchinson M.I."/>
            <person name="Powell A.J."/>
            <person name="Barry K."/>
            <person name="Miller A.N."/>
            <person name="Grigoriev I.V."/>
            <person name="Debuchy R."/>
            <person name="Gladieux P."/>
            <person name="Thoren M.H."/>
            <person name="Johannesson H."/>
        </authorList>
    </citation>
    <scope>NUCLEOTIDE SEQUENCE</scope>
    <source>
        <strain evidence="3">PSN243</strain>
    </source>
</reference>
<accession>A0AAV9GHU9</accession>
<proteinExistence type="predicted"/>
<evidence type="ECO:0000256" key="2">
    <source>
        <dbReference type="SAM" id="Phobius"/>
    </source>
</evidence>
<protein>
    <submittedName>
        <fullName evidence="3">Uncharacterized protein</fullName>
    </submittedName>
</protein>
<evidence type="ECO:0000313" key="3">
    <source>
        <dbReference type="EMBL" id="KAK4447316.1"/>
    </source>
</evidence>
<keyword evidence="4" id="KW-1185">Reference proteome</keyword>
<dbReference type="AlphaFoldDB" id="A0AAV9GHU9"/>
<comment type="caution">
    <text evidence="3">The sequence shown here is derived from an EMBL/GenBank/DDBJ whole genome shotgun (WGS) entry which is preliminary data.</text>
</comment>
<feature type="transmembrane region" description="Helical" evidence="2">
    <location>
        <begin position="49"/>
        <end position="73"/>
    </location>
</feature>
<dbReference type="EMBL" id="MU865950">
    <property type="protein sequence ID" value="KAK4447316.1"/>
    <property type="molecule type" value="Genomic_DNA"/>
</dbReference>
<feature type="transmembrane region" description="Helical" evidence="2">
    <location>
        <begin position="130"/>
        <end position="149"/>
    </location>
</feature>
<keyword evidence="2" id="KW-1133">Transmembrane helix</keyword>
<keyword evidence="2" id="KW-0812">Transmembrane</keyword>